<feature type="disulfide bond" evidence="17">
    <location>
        <begin position="285"/>
        <end position="294"/>
    </location>
</feature>
<feature type="compositionally biased region" description="Polar residues" evidence="18">
    <location>
        <begin position="1544"/>
        <end position="1554"/>
    </location>
</feature>
<dbReference type="Proteomes" id="UP000228934">
    <property type="component" value="Unassembled WGS sequence"/>
</dbReference>
<keyword evidence="16" id="KW-0040">ANK repeat</keyword>
<evidence type="ECO:0000256" key="16">
    <source>
        <dbReference type="PROSITE-ProRule" id="PRU00023"/>
    </source>
</evidence>
<feature type="domain" description="EGF-like" evidence="20">
    <location>
        <begin position="219"/>
        <end position="255"/>
    </location>
</feature>
<reference evidence="22" key="1">
    <citation type="journal article" date="2017" name="Nat. Commun.">
        <title>The North American bullfrog draft genome provides insight into hormonal regulation of long noncoding RNA.</title>
        <authorList>
            <person name="Hammond S.A."/>
            <person name="Warren R.L."/>
            <person name="Vandervalk B.P."/>
            <person name="Kucuk E."/>
            <person name="Khan H."/>
            <person name="Gibb E.A."/>
            <person name="Pandoh P."/>
            <person name="Kirk H."/>
            <person name="Zhao Y."/>
            <person name="Jones M."/>
            <person name="Mungall A.J."/>
            <person name="Coope R."/>
            <person name="Pleasance S."/>
            <person name="Moore R.A."/>
            <person name="Holt R.A."/>
            <person name="Round J.M."/>
            <person name="Ohora S."/>
            <person name="Walle B.V."/>
            <person name="Veldhoen N."/>
            <person name="Helbing C.C."/>
            <person name="Birol I."/>
        </authorList>
    </citation>
    <scope>NUCLEOTIDE SEQUENCE [LARGE SCALE GENOMIC DNA]</scope>
</reference>
<dbReference type="InterPro" id="IPR018097">
    <property type="entry name" value="EGF_Ca-bd_CS"/>
</dbReference>
<feature type="region of interest" description="Disordered" evidence="18">
    <location>
        <begin position="1505"/>
        <end position="1622"/>
    </location>
</feature>
<feature type="compositionally biased region" description="Polar residues" evidence="18">
    <location>
        <begin position="1606"/>
        <end position="1622"/>
    </location>
</feature>
<dbReference type="FunFam" id="2.10.25.10:FF:000060">
    <property type="entry name" value="Neurogenic locus notch protein 1"/>
    <property type="match status" value="1"/>
</dbReference>
<sequence length="1622" mass="174919">MRSETRACAVGNQEVKPHGFTSLFPYRGWRRQQPKDGSASAADTAGSLDRCPTGWIGDYCQFKDPCVPTPCVNGGVCRNSIRGGTVQYECSCPKGFRGQDCSLIDACATNPCENGARCTNWNGRYNCTCPPGYQGRSCRLDIDECRTSGLCQNGGQCINTPGSFRCRCPSSFTGQFCEANYVPCAPSQCLNGGTCRPTGDLSYQCVCLPGFDGPNCETNVDDCPDHKCMNGATCVDGVNTYNCQCPPEWTGQFCTEDVDECQLQPNACHNGGTCFNTQGGHTCVCVNGWTGESCSENIDDCATAVCFNGATCHDRVASFYCECPMGKTGLLCHLEDACVSNPCHKDAMCDTNPVNGRAICTCPPGFTGGACDQDVDECSIGANPCEHFGRCVNTQGSFQCQCGRGYTGPRCETDVNECLSTPCQNDATCLDRIGEFTCICMAGFTGTFCELNINECDSSPCVNGGLCKDMVNGFTCSCPAGFEGTLCERNINECSPDPCHHGKCRDGIASFTCTCDPGYTGYRCENQINECHSNPCLHGGKCIDLVNKFLCYCQPGTSGVNCEYNYDDCASNPCDYGECKDGINKYECVCKPGFTGMHVTVIKAGLAGHVTGEAVMFVLPTPVRMEELALSILDDQSVAAERVSECVAGFEGTNCEINIDECQSHPCQNGGSCIDLIGRYICSCPPGTLGMQQLDFSPDNWPLWMMRDVILRIRMGVGHSCTAKLCRECTLSCTWIAQCTLGGKLQAGSRCRLCPLLSFRRWRSGQIGLRKAAPESLSISYTGNVLQGRRAWYGFMKWTPNVLTSVSFDRSEVSLEIDNRLCKKHVDKDPSECFPDAKNAADYLAALSAVDRLHFPYPIKSVRSDKIEIPSKSLHLLPLVGVVGLLILIVIVLGVLVSRRKRAHSTLWFPEGFILKKDRDRREPVGQDALGLKNIAKPELLMEDPSEDWTEADCPETKRLKTEELSPCRQDPVDPRPWTQHHLAAADIRLPPATALTPPQGDYETDGMDVNVRGPDGFTPLMLASFLGGGLEPESQEDEEEGEASAISDLICQGASLGAQTDRTGETALHLAARYARADAAKRLLDAGADPNAQDNTGRTPLHAAVAADAQGVFQILIRNRSTDLDARMGDGSTALILAARLAVEGMVEELIACHADVNAVDELGKSALHWAAAVNNIEAALALLKNGANKDMQDSKEETPLFLAAREGSYEAAKVLLDHYANREITDHMDRLPRDIAQERLHHDIVQLLEEHNAVRGSQGTMGGHTMSPLLCPPNGFMGNMKQTPQGKKNRRASNKAGGASLSRGEAKEAKNRNKKLSLDCPSGSSGLLESSVTLSPVDSLDSPRAYSANPGSPAMAAPGTYHLGSLSVPSTPLVNGLMEGPFAVSLARLNEIGEAQGNALMALQGRVPLQRAPSCVVNGLNIGMLSASNIPFAWQSQVPSSHQSRIMAGAPAGSVPNLHQLHAQQVMMLQNQMAMQSPVKITMDPQCQMGPVAPNTAHLRQQSMPHVAERSAQAVTPSEGNYFKQQSVPSEGRIQTPPAMTAPQQTFAPSQEETPKHYLHIPTEHPYLTPSPESPEQWSSPSPHSVSEWSDTTPSPVVVGGTHGQTSHLPEQTNNMQVFA</sequence>
<dbReference type="FunFam" id="2.10.25.10:FF:000143">
    <property type="entry name" value="Protein crumbs 1"/>
    <property type="match status" value="1"/>
</dbReference>
<dbReference type="Pfam" id="PF12796">
    <property type="entry name" value="Ank_2"/>
    <property type="match status" value="1"/>
</dbReference>
<dbReference type="FunFam" id="2.10.25.10:FF:000247">
    <property type="entry name" value="Delta/notch like EGF repeat containing"/>
    <property type="match status" value="1"/>
</dbReference>
<evidence type="ECO:0000256" key="5">
    <source>
        <dbReference type="ARBA" id="ARBA00022553"/>
    </source>
</evidence>
<dbReference type="PROSITE" id="PS50297">
    <property type="entry name" value="ANK_REP_REGION"/>
    <property type="match status" value="3"/>
</dbReference>
<dbReference type="FunFam" id="2.10.25.10:FF:000127">
    <property type="entry name" value="Neurogenic locus notch protein 1"/>
    <property type="match status" value="1"/>
</dbReference>
<evidence type="ECO:0000256" key="10">
    <source>
        <dbReference type="ARBA" id="ARBA00022837"/>
    </source>
</evidence>
<evidence type="ECO:0000256" key="7">
    <source>
        <dbReference type="ARBA" id="ARBA00022729"/>
    </source>
</evidence>
<dbReference type="InterPro" id="IPR036770">
    <property type="entry name" value="Ankyrin_rpt-contain_sf"/>
</dbReference>
<feature type="disulfide bond" evidence="17">
    <location>
        <begin position="343"/>
        <end position="360"/>
    </location>
</feature>
<dbReference type="Pfam" id="PF00023">
    <property type="entry name" value="Ank"/>
    <property type="match status" value="1"/>
</dbReference>
<accession>A0A2G9SJ07</accession>
<dbReference type="SMART" id="SM01339">
    <property type="entry name" value="NODP"/>
    <property type="match status" value="1"/>
</dbReference>
<feature type="disulfide bond" evidence="17">
    <location>
        <begin position="207"/>
        <end position="216"/>
    </location>
</feature>
<feature type="disulfide bond" evidence="17">
    <location>
        <begin position="92"/>
        <end position="101"/>
    </location>
</feature>
<evidence type="ECO:0000313" key="22">
    <source>
        <dbReference type="Proteomes" id="UP000228934"/>
    </source>
</evidence>
<feature type="compositionally biased region" description="Polar residues" evidence="18">
    <location>
        <begin position="1515"/>
        <end position="1531"/>
    </location>
</feature>
<feature type="repeat" description="ANK" evidence="16">
    <location>
        <begin position="1197"/>
        <end position="1229"/>
    </location>
</feature>
<keyword evidence="22" id="KW-1185">Reference proteome</keyword>
<gene>
    <name evidence="21" type="ORF">AB205_0191720</name>
</gene>
<dbReference type="FunFam" id="2.10.25.10:FF:000125">
    <property type="entry name" value="Neurogenic locus notch protein-like"/>
    <property type="match status" value="1"/>
</dbReference>
<feature type="disulfide bond" evidence="17">
    <location>
        <begin position="440"/>
        <end position="449"/>
    </location>
</feature>
<evidence type="ECO:0000259" key="20">
    <source>
        <dbReference type="PROSITE" id="PS50026"/>
    </source>
</evidence>
<feature type="disulfide bond" evidence="17">
    <location>
        <begin position="569"/>
        <end position="579"/>
    </location>
</feature>
<evidence type="ECO:0000256" key="19">
    <source>
        <dbReference type="SAM" id="Phobius"/>
    </source>
</evidence>
<keyword evidence="10" id="KW-0106">Calcium</keyword>
<dbReference type="InterPro" id="IPR000152">
    <property type="entry name" value="EGF-type_Asp/Asn_hydroxyl_site"/>
</dbReference>
<dbReference type="EMBL" id="KV924418">
    <property type="protein sequence ID" value="PIO40088.1"/>
    <property type="molecule type" value="Genomic_DNA"/>
</dbReference>
<dbReference type="Gene3D" id="2.10.25.10">
    <property type="entry name" value="Laminin"/>
    <property type="match status" value="15"/>
</dbReference>
<feature type="disulfide bond" evidence="17">
    <location>
        <begin position="402"/>
        <end position="411"/>
    </location>
</feature>
<feature type="compositionally biased region" description="Low complexity" evidence="18">
    <location>
        <begin position="1572"/>
        <end position="1592"/>
    </location>
</feature>
<evidence type="ECO:0000256" key="9">
    <source>
        <dbReference type="ARBA" id="ARBA00022782"/>
    </source>
</evidence>
<dbReference type="FunFam" id="2.10.25.10:FF:000092">
    <property type="entry name" value="Neurogenic locus notch protein 1"/>
    <property type="match status" value="1"/>
</dbReference>
<evidence type="ECO:0000256" key="18">
    <source>
        <dbReference type="SAM" id="MobiDB-lite"/>
    </source>
</evidence>
<dbReference type="CDD" id="cd00053">
    <property type="entry name" value="EGF"/>
    <property type="match status" value="1"/>
</dbReference>
<feature type="region of interest" description="Disordered" evidence="18">
    <location>
        <begin position="1277"/>
        <end position="1337"/>
    </location>
</feature>
<dbReference type="GO" id="GO:0050793">
    <property type="term" value="P:regulation of developmental process"/>
    <property type="evidence" value="ECO:0007669"/>
    <property type="project" value="InterPro"/>
</dbReference>
<evidence type="ECO:0000256" key="8">
    <source>
        <dbReference type="ARBA" id="ARBA00022737"/>
    </source>
</evidence>
<dbReference type="PROSITE" id="PS01187">
    <property type="entry name" value="EGF_CA"/>
    <property type="match status" value="5"/>
</dbReference>
<feature type="compositionally biased region" description="Polar residues" evidence="18">
    <location>
        <begin position="1324"/>
        <end position="1337"/>
    </location>
</feature>
<dbReference type="FunFam" id="2.10.25.10:FF:000136">
    <property type="entry name" value="Neurogenic locus notch 1"/>
    <property type="match status" value="1"/>
</dbReference>
<dbReference type="OrthoDB" id="283575at2759"/>
<feature type="domain" description="EGF-like" evidence="20">
    <location>
        <begin position="180"/>
        <end position="217"/>
    </location>
</feature>
<dbReference type="GO" id="GO:0043235">
    <property type="term" value="C:receptor complex"/>
    <property type="evidence" value="ECO:0007669"/>
    <property type="project" value="TreeGrafter"/>
</dbReference>
<keyword evidence="11 19" id="KW-1133">Transmembrane helix</keyword>
<dbReference type="FunFam" id="2.10.25.10:FF:000080">
    <property type="entry name" value="Neurogenic locus notch 1"/>
    <property type="match status" value="1"/>
</dbReference>
<dbReference type="InterPro" id="IPR024600">
    <property type="entry name" value="Notch_C"/>
</dbReference>
<feature type="domain" description="EGF-like" evidence="20">
    <location>
        <begin position="141"/>
        <end position="178"/>
    </location>
</feature>
<evidence type="ECO:0000256" key="13">
    <source>
        <dbReference type="ARBA" id="ARBA00023157"/>
    </source>
</evidence>
<feature type="transmembrane region" description="Helical" evidence="19">
    <location>
        <begin position="876"/>
        <end position="897"/>
    </location>
</feature>
<dbReference type="Pfam" id="PF12661">
    <property type="entry name" value="hEGF"/>
    <property type="match status" value="3"/>
</dbReference>
<dbReference type="SMART" id="SM00248">
    <property type="entry name" value="ANK"/>
    <property type="match status" value="6"/>
</dbReference>
<keyword evidence="4 17" id="KW-0245">EGF-like domain</keyword>
<dbReference type="GO" id="GO:0009986">
    <property type="term" value="C:cell surface"/>
    <property type="evidence" value="ECO:0007669"/>
    <property type="project" value="TreeGrafter"/>
</dbReference>
<keyword evidence="12 19" id="KW-0472">Membrane</keyword>
<protein>
    <recommendedName>
        <fullName evidence="20">EGF-like domain-containing protein</fullName>
    </recommendedName>
</protein>
<feature type="disulfide bond" evidence="17">
    <location>
        <begin position="168"/>
        <end position="177"/>
    </location>
</feature>
<dbReference type="InterPro" id="IPR013032">
    <property type="entry name" value="EGF-like_CS"/>
</dbReference>
<evidence type="ECO:0000256" key="6">
    <source>
        <dbReference type="ARBA" id="ARBA00022692"/>
    </source>
</evidence>
<dbReference type="Gene3D" id="3.30.70.3310">
    <property type="match status" value="1"/>
</dbReference>
<evidence type="ECO:0000256" key="4">
    <source>
        <dbReference type="ARBA" id="ARBA00022536"/>
    </source>
</evidence>
<dbReference type="PROSITE" id="PS00010">
    <property type="entry name" value="ASX_HYDROXYL"/>
    <property type="match status" value="11"/>
</dbReference>
<dbReference type="Pfam" id="PF13637">
    <property type="entry name" value="Ank_4"/>
    <property type="match status" value="1"/>
</dbReference>
<dbReference type="FunFam" id="2.10.25.10:FF:000004">
    <property type="entry name" value="Neurogenic locus notch 1"/>
    <property type="match status" value="2"/>
</dbReference>
<comment type="similarity">
    <text evidence="2">Belongs to the NOTCH family.</text>
</comment>
<dbReference type="Pfam" id="PF00008">
    <property type="entry name" value="EGF"/>
    <property type="match status" value="9"/>
</dbReference>
<evidence type="ECO:0000256" key="17">
    <source>
        <dbReference type="PROSITE-ProRule" id="PRU00076"/>
    </source>
</evidence>
<dbReference type="FunFam" id="1.25.40.20:FF:000005">
    <property type="entry name" value="Neurogenic locus notch 1"/>
    <property type="match status" value="1"/>
</dbReference>
<feature type="domain" description="EGF-like" evidence="20">
    <location>
        <begin position="374"/>
        <end position="412"/>
    </location>
</feature>
<keyword evidence="15" id="KW-0325">Glycoprotein</keyword>
<keyword evidence="13 17" id="KW-1015">Disulfide bond</keyword>
<dbReference type="InterPro" id="IPR009030">
    <property type="entry name" value="Growth_fac_rcpt_cys_sf"/>
</dbReference>
<dbReference type="PRINTS" id="PR00010">
    <property type="entry name" value="EGFBLOOD"/>
</dbReference>
<feature type="domain" description="EGF-like" evidence="20">
    <location>
        <begin position="658"/>
        <end position="694"/>
    </location>
</feature>
<feature type="domain" description="EGF-like" evidence="20">
    <location>
        <begin position="62"/>
        <end position="102"/>
    </location>
</feature>
<dbReference type="GO" id="GO:0005886">
    <property type="term" value="C:plasma membrane"/>
    <property type="evidence" value="ECO:0007669"/>
    <property type="project" value="TreeGrafter"/>
</dbReference>
<name>A0A2G9SJ07_AQUCT</name>
<dbReference type="InterPro" id="IPR000742">
    <property type="entry name" value="EGF"/>
</dbReference>
<dbReference type="GO" id="GO:0007411">
    <property type="term" value="P:axon guidance"/>
    <property type="evidence" value="ECO:0007669"/>
    <property type="project" value="TreeGrafter"/>
</dbReference>
<feature type="disulfide bond" evidence="17">
    <location>
        <begin position="515"/>
        <end position="524"/>
    </location>
</feature>
<dbReference type="PROSITE" id="PS01186">
    <property type="entry name" value="EGF_2"/>
    <property type="match status" value="9"/>
</dbReference>
<feature type="disulfide bond" evidence="17">
    <location>
        <begin position="362"/>
        <end position="371"/>
    </location>
</feature>
<evidence type="ECO:0000256" key="15">
    <source>
        <dbReference type="ARBA" id="ARBA00023180"/>
    </source>
</evidence>
<dbReference type="FunFam" id="2.10.25.10:FF:000173">
    <property type="entry name" value="Neurogenic locus notch protein 2"/>
    <property type="match status" value="1"/>
</dbReference>
<dbReference type="Pfam" id="PF07684">
    <property type="entry name" value="NODP"/>
    <property type="match status" value="1"/>
</dbReference>
<dbReference type="SUPFAM" id="SSF57196">
    <property type="entry name" value="EGF/Laminin"/>
    <property type="match status" value="4"/>
</dbReference>
<dbReference type="InterPro" id="IPR008297">
    <property type="entry name" value="Notch"/>
</dbReference>
<feature type="domain" description="EGF-like" evidence="20">
    <location>
        <begin position="527"/>
        <end position="563"/>
    </location>
</feature>
<keyword evidence="6 19" id="KW-0812">Transmembrane</keyword>
<feature type="domain" description="EGF-like" evidence="20">
    <location>
        <begin position="103"/>
        <end position="139"/>
    </location>
</feature>
<feature type="disulfide bond" evidence="17">
    <location>
        <begin position="245"/>
        <end position="254"/>
    </location>
</feature>
<proteinExistence type="inferred from homology"/>
<keyword evidence="7" id="KW-0732">Signal</keyword>
<feature type="domain" description="EGF-like" evidence="20">
    <location>
        <begin position="297"/>
        <end position="333"/>
    </location>
</feature>
<feature type="domain" description="EGF-like" evidence="20">
    <location>
        <begin position="334"/>
        <end position="372"/>
    </location>
</feature>
<evidence type="ECO:0000256" key="11">
    <source>
        <dbReference type="ARBA" id="ARBA00022989"/>
    </source>
</evidence>
<dbReference type="SMART" id="SM00181">
    <property type="entry name" value="EGF"/>
    <property type="match status" value="15"/>
</dbReference>
<feature type="disulfide bond" evidence="17">
    <location>
        <begin position="494"/>
        <end position="504"/>
    </location>
</feature>
<dbReference type="FunFam" id="2.10.25.10:FF:000327">
    <property type="entry name" value="neurogenic locus notch homolog protein 4"/>
    <property type="match status" value="1"/>
</dbReference>
<dbReference type="GO" id="GO:0005509">
    <property type="term" value="F:calcium ion binding"/>
    <property type="evidence" value="ECO:0007669"/>
    <property type="project" value="InterPro"/>
</dbReference>
<dbReference type="PROSITE" id="PS00022">
    <property type="entry name" value="EGF_1"/>
    <property type="match status" value="13"/>
</dbReference>
<evidence type="ECO:0000256" key="3">
    <source>
        <dbReference type="ARBA" id="ARBA00022473"/>
    </source>
</evidence>
<dbReference type="InterPro" id="IPR001881">
    <property type="entry name" value="EGF-like_Ca-bd_dom"/>
</dbReference>
<feature type="domain" description="EGF-like" evidence="20">
    <location>
        <begin position="452"/>
        <end position="488"/>
    </location>
</feature>
<dbReference type="InterPro" id="IPR011656">
    <property type="entry name" value="Notch_NODP_dom"/>
</dbReference>
<keyword evidence="8" id="KW-0677">Repeat</keyword>
<dbReference type="PANTHER" id="PTHR45836:SF17">
    <property type="entry name" value="NEUROGENIC LOCUS NOTCH HOMOLOG PROTEIN 3"/>
    <property type="match status" value="1"/>
</dbReference>
<dbReference type="PROSITE" id="PS50026">
    <property type="entry name" value="EGF_3"/>
    <property type="match status" value="15"/>
</dbReference>
<feature type="disulfide bond" evidence="17">
    <location>
        <begin position="478"/>
        <end position="487"/>
    </location>
</feature>
<keyword evidence="5" id="KW-0597">Phosphoprotein</keyword>
<dbReference type="FunFam" id="2.10.25.10:FF:000031">
    <property type="entry name" value="neurogenic locus notch homolog protein 3"/>
    <property type="match status" value="1"/>
</dbReference>
<dbReference type="GO" id="GO:0120025">
    <property type="term" value="C:plasma membrane bounded cell projection"/>
    <property type="evidence" value="ECO:0007669"/>
    <property type="project" value="UniProtKB-ARBA"/>
</dbReference>
<feature type="repeat" description="ANK" evidence="16">
    <location>
        <begin position="1064"/>
        <end position="1096"/>
    </location>
</feature>
<comment type="caution">
    <text evidence="17">Lacks conserved residue(s) required for the propagation of feature annotation.</text>
</comment>
<evidence type="ECO:0000313" key="21">
    <source>
        <dbReference type="EMBL" id="PIO40088.1"/>
    </source>
</evidence>
<feature type="domain" description="EGF-like" evidence="20">
    <location>
        <begin position="257"/>
        <end position="295"/>
    </location>
</feature>
<keyword evidence="9" id="KW-0221">Differentiation</keyword>
<dbReference type="PROSITE" id="PS50088">
    <property type="entry name" value="ANK_REPEAT"/>
    <property type="match status" value="4"/>
</dbReference>
<evidence type="ECO:0000256" key="2">
    <source>
        <dbReference type="ARBA" id="ARBA00005847"/>
    </source>
</evidence>
<dbReference type="FunFam" id="2.10.25.10:FF:000472">
    <property type="entry name" value="Uncharacterized protein, isoform A"/>
    <property type="match status" value="1"/>
</dbReference>
<feature type="domain" description="EGF-like" evidence="20">
    <location>
        <begin position="490"/>
        <end position="525"/>
    </location>
</feature>
<feature type="repeat" description="ANK" evidence="16">
    <location>
        <begin position="1164"/>
        <end position="1196"/>
    </location>
</feature>
<evidence type="ECO:0000256" key="14">
    <source>
        <dbReference type="ARBA" id="ARBA00023170"/>
    </source>
</evidence>
<evidence type="ECO:0000256" key="1">
    <source>
        <dbReference type="ARBA" id="ARBA00004167"/>
    </source>
</evidence>
<feature type="disulfide bond" evidence="17">
    <location>
        <begin position="553"/>
        <end position="562"/>
    </location>
</feature>
<keyword evidence="14" id="KW-0675">Receptor</keyword>
<evidence type="ECO:0000256" key="12">
    <source>
        <dbReference type="ARBA" id="ARBA00023136"/>
    </source>
</evidence>
<feature type="domain" description="EGF-like" evidence="20">
    <location>
        <begin position="565"/>
        <end position="600"/>
    </location>
</feature>
<dbReference type="SMART" id="SM01334">
    <property type="entry name" value="DUF3454"/>
    <property type="match status" value="1"/>
</dbReference>
<dbReference type="Gene3D" id="1.25.40.20">
    <property type="entry name" value="Ankyrin repeat-containing domain"/>
    <property type="match status" value="1"/>
</dbReference>
<dbReference type="Pfam" id="PF07645">
    <property type="entry name" value="EGF_CA"/>
    <property type="match status" value="2"/>
</dbReference>
<dbReference type="SMART" id="SM00179">
    <property type="entry name" value="EGF_CA"/>
    <property type="match status" value="14"/>
</dbReference>
<dbReference type="PRINTS" id="PR01983">
    <property type="entry name" value="NOTCH"/>
</dbReference>
<dbReference type="CDD" id="cd21704">
    <property type="entry name" value="JMTM_Notch3"/>
    <property type="match status" value="1"/>
</dbReference>
<comment type="subcellular location">
    <subcellularLocation>
        <location evidence="1">Membrane</location>
        <topology evidence="1">Single-pass membrane protein</topology>
    </subcellularLocation>
</comment>
<dbReference type="InterPro" id="IPR002110">
    <property type="entry name" value="Ankyrin_rpt"/>
</dbReference>
<keyword evidence="3" id="KW-0217">Developmental protein</keyword>
<feature type="disulfide bond" evidence="17">
    <location>
        <begin position="323"/>
        <end position="332"/>
    </location>
</feature>
<dbReference type="PIRSF" id="PIRSF002279">
    <property type="entry name" value="Notch"/>
    <property type="match status" value="1"/>
</dbReference>
<organism evidence="21 22">
    <name type="scientific">Aquarana catesbeiana</name>
    <name type="common">American bullfrog</name>
    <name type="synonym">Rana catesbeiana</name>
    <dbReference type="NCBI Taxonomy" id="8400"/>
    <lineage>
        <taxon>Eukaryota</taxon>
        <taxon>Metazoa</taxon>
        <taxon>Chordata</taxon>
        <taxon>Craniata</taxon>
        <taxon>Vertebrata</taxon>
        <taxon>Euteleostomi</taxon>
        <taxon>Amphibia</taxon>
        <taxon>Batrachia</taxon>
        <taxon>Anura</taxon>
        <taxon>Neobatrachia</taxon>
        <taxon>Ranoidea</taxon>
        <taxon>Ranidae</taxon>
        <taxon>Aquarana</taxon>
    </lineage>
</organism>
<dbReference type="SUPFAM" id="SSF57184">
    <property type="entry name" value="Growth factor receptor domain"/>
    <property type="match status" value="3"/>
</dbReference>
<feature type="repeat" description="ANK" evidence="16">
    <location>
        <begin position="1131"/>
        <end position="1163"/>
    </location>
</feature>
<dbReference type="PANTHER" id="PTHR45836">
    <property type="entry name" value="SLIT HOMOLOG"/>
    <property type="match status" value="1"/>
</dbReference>
<dbReference type="InterPro" id="IPR049883">
    <property type="entry name" value="NOTCH1_EGF-like"/>
</dbReference>
<feature type="domain" description="EGF-like" evidence="20">
    <location>
        <begin position="414"/>
        <end position="450"/>
    </location>
</feature>
<dbReference type="CDD" id="cd00054">
    <property type="entry name" value="EGF_CA"/>
    <property type="match status" value="13"/>
</dbReference>
<dbReference type="SUPFAM" id="SSF48403">
    <property type="entry name" value="Ankyrin repeat"/>
    <property type="match status" value="1"/>
</dbReference>
<feature type="disulfide bond" evidence="17">
    <location>
        <begin position="129"/>
        <end position="138"/>
    </location>
</feature>
<dbReference type="GO" id="GO:0007219">
    <property type="term" value="P:Notch signaling pathway"/>
    <property type="evidence" value="ECO:0007669"/>
    <property type="project" value="InterPro"/>
</dbReference>
<dbReference type="InterPro" id="IPR051355">
    <property type="entry name" value="Notch/Slit_guidance"/>
</dbReference>